<dbReference type="EMBL" id="CP146022">
    <property type="protein sequence ID" value="WWQ64127.1"/>
    <property type="molecule type" value="Genomic_DNA"/>
</dbReference>
<sequence>MSDAQWVARVECAGRIVGSGFLVAGRTVLTCAHVVAGGADVTVSFPHRPADAPVAARVLVGGGWRGDATTHGDLAVLELAREVDLAPARLAHEATAYGGQNGPAPTLLAYGFPKKYDEGTIAEYRTKGSIRVLDEWVELVALDSHGQPLDHGFSGAALAVAGTNRVVGMVTSATGGADVLTGRMMPLSVMARYWPDLALYLPGAARLTALVERVRRLGLDCNPERLYRYAAGAFDPPVPPHGLNSLEAAAMYALDAPDAEVAERLADRLTELVTAAPERPRPARRTTAWSPVLFTVEHTGAGEDEVRVEVSAYHEGHRHLVEEPRTVPVAEVGGYVASVIDAAMDHLPDETDELVAFQLPRRHLNWPVAHWPASADNSTPMGCAYPVVVTATARRGGGSRRRLVRRWQESGDRPTAGVHRVGCSGGTPSQWDLARADVVGFAAPPAGEGGPHDAALAKPVPALLWPRAGCDGGHRPDETCPGAAFLDAVGPYVSQVSLAELPRHIMELRERASGRAEHWAGDVQLLWDAPHCFPAPPRTHAHCPVA</sequence>
<name>A0ACD5AA81_9ACTN</name>
<accession>A0ACD5AA81</accession>
<organism evidence="1 2">
    <name type="scientific">Streptomyces citrinus</name>
    <dbReference type="NCBI Taxonomy" id="3118173"/>
    <lineage>
        <taxon>Bacteria</taxon>
        <taxon>Bacillati</taxon>
        <taxon>Actinomycetota</taxon>
        <taxon>Actinomycetes</taxon>
        <taxon>Kitasatosporales</taxon>
        <taxon>Streptomycetaceae</taxon>
        <taxon>Streptomyces</taxon>
    </lineage>
</organism>
<gene>
    <name evidence="1" type="ORF">V2W30_12765</name>
</gene>
<keyword evidence="2" id="KW-1185">Reference proteome</keyword>
<evidence type="ECO:0000313" key="2">
    <source>
        <dbReference type="Proteomes" id="UP001432251"/>
    </source>
</evidence>
<evidence type="ECO:0000313" key="1">
    <source>
        <dbReference type="EMBL" id="WWQ64127.1"/>
    </source>
</evidence>
<proteinExistence type="predicted"/>
<protein>
    <submittedName>
        <fullName evidence="1">Trypsin-like peptidase domain-containing protein</fullName>
    </submittedName>
</protein>
<reference evidence="1" key="1">
    <citation type="journal article" date="2025" name="Int. J. Syst. Evol. Microbiol.">
        <title>Streptomyces citrinus sp. nov., with yellow diffusible pigment.</title>
        <authorList>
            <person name="He Y."/>
            <person name="Yang E."/>
            <person name="Xu J."/>
            <person name="Sun Y."/>
            <person name="Sun L."/>
        </authorList>
    </citation>
    <scope>NUCLEOTIDE SEQUENCE</scope>
    <source>
        <strain evidence="1">Q6</strain>
    </source>
</reference>
<dbReference type="Proteomes" id="UP001432251">
    <property type="component" value="Chromosome"/>
</dbReference>